<proteinExistence type="predicted"/>
<feature type="transmembrane region" description="Helical" evidence="1">
    <location>
        <begin position="29"/>
        <end position="61"/>
    </location>
</feature>
<feature type="transmembrane region" description="Helical" evidence="1">
    <location>
        <begin position="67"/>
        <end position="87"/>
    </location>
</feature>
<accession>A0A9E7N735</accession>
<dbReference type="EMBL" id="CP100355">
    <property type="protein sequence ID" value="UTF52919.1"/>
    <property type="molecule type" value="Genomic_DNA"/>
</dbReference>
<name>A0A9E7N735_9EURY</name>
<keyword evidence="1" id="KW-0472">Membrane</keyword>
<reference evidence="2" key="1">
    <citation type="submission" date="2022-06" db="EMBL/GenBank/DDBJ databases">
        <title>Diverse halophilic archaea isolated from saline environments.</title>
        <authorList>
            <person name="Cui H.-L."/>
        </authorList>
    </citation>
    <scope>NUCLEOTIDE SEQUENCE</scope>
    <source>
        <strain evidence="2">WLHS1</strain>
    </source>
</reference>
<evidence type="ECO:0000313" key="2">
    <source>
        <dbReference type="EMBL" id="UTF52919.1"/>
    </source>
</evidence>
<feature type="transmembrane region" description="Helical" evidence="1">
    <location>
        <begin position="99"/>
        <end position="120"/>
    </location>
</feature>
<dbReference type="AlphaFoldDB" id="A0A9E7N735"/>
<evidence type="ECO:0000313" key="3">
    <source>
        <dbReference type="Proteomes" id="UP001056855"/>
    </source>
</evidence>
<evidence type="ECO:0000256" key="1">
    <source>
        <dbReference type="SAM" id="Phobius"/>
    </source>
</evidence>
<gene>
    <name evidence="2" type="ORF">NGM29_14195</name>
</gene>
<dbReference type="KEGG" id="sawl:NGM29_14195"/>
<keyword evidence="1" id="KW-1133">Transmembrane helix</keyword>
<dbReference type="GeneID" id="73291219"/>
<keyword evidence="1" id="KW-0812">Transmembrane</keyword>
<organism evidence="2 3">
    <name type="scientific">Natronosalvus rutilus</name>
    <dbReference type="NCBI Taxonomy" id="2953753"/>
    <lineage>
        <taxon>Archaea</taxon>
        <taxon>Methanobacteriati</taxon>
        <taxon>Methanobacteriota</taxon>
        <taxon>Stenosarchaea group</taxon>
        <taxon>Halobacteria</taxon>
        <taxon>Halobacteriales</taxon>
        <taxon>Natrialbaceae</taxon>
        <taxon>Natronosalvus</taxon>
    </lineage>
</organism>
<dbReference type="Proteomes" id="UP001056855">
    <property type="component" value="Chromosome"/>
</dbReference>
<sequence length="121" mass="12351">MTTREGGNGASTTARATLTRIRTERPLHLLALLISVGLGLALSWLHWIGLVVGGVLVGLVARNLPKALGYGLGFGLVVLVVFAFVLGSGRGPALEMAPAIYLTVGAALGLPILGSLARGIV</sequence>
<protein>
    <submittedName>
        <fullName evidence="2">Uncharacterized protein</fullName>
    </submittedName>
</protein>
<keyword evidence="3" id="KW-1185">Reference proteome</keyword>
<dbReference type="RefSeq" id="WP_254157002.1">
    <property type="nucleotide sequence ID" value="NZ_CP100355.1"/>
</dbReference>